<keyword evidence="2" id="KW-1185">Reference proteome</keyword>
<feature type="non-terminal residue" evidence="1">
    <location>
        <position position="1"/>
    </location>
</feature>
<evidence type="ECO:0000313" key="2">
    <source>
        <dbReference type="Proteomes" id="UP001529510"/>
    </source>
</evidence>
<dbReference type="Proteomes" id="UP001529510">
    <property type="component" value="Unassembled WGS sequence"/>
</dbReference>
<feature type="non-terminal residue" evidence="1">
    <location>
        <position position="51"/>
    </location>
</feature>
<organism evidence="1 2">
    <name type="scientific">Cirrhinus mrigala</name>
    <name type="common">Mrigala</name>
    <dbReference type="NCBI Taxonomy" id="683832"/>
    <lineage>
        <taxon>Eukaryota</taxon>
        <taxon>Metazoa</taxon>
        <taxon>Chordata</taxon>
        <taxon>Craniata</taxon>
        <taxon>Vertebrata</taxon>
        <taxon>Euteleostomi</taxon>
        <taxon>Actinopterygii</taxon>
        <taxon>Neopterygii</taxon>
        <taxon>Teleostei</taxon>
        <taxon>Ostariophysi</taxon>
        <taxon>Cypriniformes</taxon>
        <taxon>Cyprinidae</taxon>
        <taxon>Labeoninae</taxon>
        <taxon>Labeonini</taxon>
        <taxon>Cirrhinus</taxon>
    </lineage>
</organism>
<protein>
    <submittedName>
        <fullName evidence="1">Uncharacterized protein</fullName>
    </submittedName>
</protein>
<proteinExistence type="predicted"/>
<dbReference type="EMBL" id="JAMKFB020000024">
    <property type="protein sequence ID" value="KAL0156861.1"/>
    <property type="molecule type" value="Genomic_DNA"/>
</dbReference>
<reference evidence="1 2" key="1">
    <citation type="submission" date="2024-05" db="EMBL/GenBank/DDBJ databases">
        <title>Genome sequencing and assembly of Indian major carp, Cirrhinus mrigala (Hamilton, 1822).</title>
        <authorList>
            <person name="Mohindra V."/>
            <person name="Chowdhury L.M."/>
            <person name="Lal K."/>
            <person name="Jena J.K."/>
        </authorList>
    </citation>
    <scope>NUCLEOTIDE SEQUENCE [LARGE SCALE GENOMIC DNA]</scope>
    <source>
        <strain evidence="1">CM1030</strain>
        <tissue evidence="1">Blood</tissue>
    </source>
</reference>
<name>A0ABD0N7P7_CIRMR</name>
<comment type="caution">
    <text evidence="1">The sequence shown here is derived from an EMBL/GenBank/DDBJ whole genome shotgun (WGS) entry which is preliminary data.</text>
</comment>
<dbReference type="AlphaFoldDB" id="A0ABD0N7P7"/>
<gene>
    <name evidence="1" type="ORF">M9458_048107</name>
</gene>
<sequence>SRTLLISLETPLIFSVQTEPVKSRSCCSNWICKCKRIVLFKSTCLKTAVRK</sequence>
<accession>A0ABD0N7P7</accession>
<evidence type="ECO:0000313" key="1">
    <source>
        <dbReference type="EMBL" id="KAL0156861.1"/>
    </source>
</evidence>